<name>A0A6M3X4Z3_9ZZZZ</name>
<accession>A0A6M3X4Z3</accession>
<proteinExistence type="predicted"/>
<sequence>MSITLNTKTPQKKAIAKILRSVADWIETSGNQTITIDLTLTFNKCKEAGVPG</sequence>
<protein>
    <submittedName>
        <fullName evidence="1">Uncharacterized protein</fullName>
    </submittedName>
</protein>
<dbReference type="EMBL" id="MT143897">
    <property type="protein sequence ID" value="QJH92527.1"/>
    <property type="molecule type" value="Genomic_DNA"/>
</dbReference>
<reference evidence="1" key="1">
    <citation type="submission" date="2020-03" db="EMBL/GenBank/DDBJ databases">
        <title>The deep terrestrial virosphere.</title>
        <authorList>
            <person name="Holmfeldt K."/>
            <person name="Nilsson E."/>
            <person name="Simone D."/>
            <person name="Lopez-Fernandez M."/>
            <person name="Wu X."/>
            <person name="de Brujin I."/>
            <person name="Lundin D."/>
            <person name="Andersson A."/>
            <person name="Bertilsson S."/>
            <person name="Dopson M."/>
        </authorList>
    </citation>
    <scope>NUCLEOTIDE SEQUENCE</scope>
    <source>
        <strain evidence="1">MM171A05193</strain>
    </source>
</reference>
<gene>
    <name evidence="1" type="ORF">MM171A05193_0007</name>
</gene>
<evidence type="ECO:0000313" key="1">
    <source>
        <dbReference type="EMBL" id="QJH92527.1"/>
    </source>
</evidence>
<organism evidence="1">
    <name type="scientific">viral metagenome</name>
    <dbReference type="NCBI Taxonomy" id="1070528"/>
    <lineage>
        <taxon>unclassified sequences</taxon>
        <taxon>metagenomes</taxon>
        <taxon>organismal metagenomes</taxon>
    </lineage>
</organism>
<dbReference type="AlphaFoldDB" id="A0A6M3X4Z3"/>